<sequence length="271" mass="28057">HSPLLGLEVSGEIVVPTGEWVAGDKVVALTNGGGYAEYVAVPAGQVLPLPANWSLADAAALPECWFTITQTLVMRAGLAPGMSVLITGAAGGLGGAAIQIAKILGADPIAIVSSAEKAAYALMLGARAVIRHDLEDVVARTLELTGGTGADRILDMVGGDTTRRHIDAAARFGHIVLVASLGDRNGALPLNKVIAKQLTLSGSTLRHQSTETKATIAAKLRADLWPALADPARPRPKIAAFPLAQADAAHRAMEERSHLGKVVLVTDFGNR</sequence>
<reference evidence="4" key="1">
    <citation type="submission" date="2020-07" db="EMBL/GenBank/DDBJ databases">
        <title>Huge and variable diversity of episymbiotic CPR bacteria and DPANN archaea in groundwater ecosystems.</title>
        <authorList>
            <person name="He C.Y."/>
            <person name="Keren R."/>
            <person name="Whittaker M."/>
            <person name="Farag I.F."/>
            <person name="Doudna J."/>
            <person name="Cate J.H.D."/>
            <person name="Banfield J.F."/>
        </authorList>
    </citation>
    <scope>NUCLEOTIDE SEQUENCE</scope>
    <source>
        <strain evidence="4">NC_groundwater_1586_Pr3_B-0.1um_66_15</strain>
    </source>
</reference>
<dbReference type="PANTHER" id="PTHR48106">
    <property type="entry name" value="QUINONE OXIDOREDUCTASE PIG3-RELATED"/>
    <property type="match status" value="1"/>
</dbReference>
<feature type="non-terminal residue" evidence="4">
    <location>
        <position position="1"/>
    </location>
</feature>
<dbReference type="PROSITE" id="PS01162">
    <property type="entry name" value="QOR_ZETA_CRYSTAL"/>
    <property type="match status" value="1"/>
</dbReference>
<dbReference type="InterPro" id="IPR002364">
    <property type="entry name" value="Quin_OxRdtase/zeta-crystal_CS"/>
</dbReference>
<dbReference type="SMART" id="SM00829">
    <property type="entry name" value="PKS_ER"/>
    <property type="match status" value="1"/>
</dbReference>
<dbReference type="GO" id="GO:0008270">
    <property type="term" value="F:zinc ion binding"/>
    <property type="evidence" value="ECO:0007669"/>
    <property type="project" value="InterPro"/>
</dbReference>
<dbReference type="Gene3D" id="3.90.180.10">
    <property type="entry name" value="Medium-chain alcohol dehydrogenases, catalytic domain"/>
    <property type="match status" value="1"/>
</dbReference>
<feature type="domain" description="Enoyl reductase (ER)" evidence="3">
    <location>
        <begin position="2"/>
        <end position="264"/>
    </location>
</feature>
<dbReference type="SUPFAM" id="SSF50129">
    <property type="entry name" value="GroES-like"/>
    <property type="match status" value="1"/>
</dbReference>
<dbReference type="AlphaFoldDB" id="A0A933P0G0"/>
<accession>A0A933P0G0</accession>
<dbReference type="Pfam" id="PF00107">
    <property type="entry name" value="ADH_zinc_N"/>
    <property type="match status" value="1"/>
</dbReference>
<dbReference type="InterPro" id="IPR036291">
    <property type="entry name" value="NAD(P)-bd_dom_sf"/>
</dbReference>
<name>A0A933P0G0_9HYPH</name>
<dbReference type="EMBL" id="JACRAF010000059">
    <property type="protein sequence ID" value="MBI4923587.1"/>
    <property type="molecule type" value="Genomic_DNA"/>
</dbReference>
<dbReference type="PANTHER" id="PTHR48106:SF8">
    <property type="entry name" value="OS02G0805600 PROTEIN"/>
    <property type="match status" value="1"/>
</dbReference>
<organism evidence="4 5">
    <name type="scientific">Devosia nanyangense</name>
    <dbReference type="NCBI Taxonomy" id="1228055"/>
    <lineage>
        <taxon>Bacteria</taxon>
        <taxon>Pseudomonadati</taxon>
        <taxon>Pseudomonadota</taxon>
        <taxon>Alphaproteobacteria</taxon>
        <taxon>Hyphomicrobiales</taxon>
        <taxon>Devosiaceae</taxon>
        <taxon>Devosia</taxon>
    </lineage>
</organism>
<evidence type="ECO:0000256" key="2">
    <source>
        <dbReference type="ARBA" id="ARBA00023002"/>
    </source>
</evidence>
<dbReference type="Proteomes" id="UP000782610">
    <property type="component" value="Unassembled WGS sequence"/>
</dbReference>
<dbReference type="Gene3D" id="3.40.50.720">
    <property type="entry name" value="NAD(P)-binding Rossmann-like Domain"/>
    <property type="match status" value="1"/>
</dbReference>
<dbReference type="SUPFAM" id="SSF51735">
    <property type="entry name" value="NAD(P)-binding Rossmann-fold domains"/>
    <property type="match status" value="1"/>
</dbReference>
<evidence type="ECO:0000256" key="1">
    <source>
        <dbReference type="ARBA" id="ARBA00022857"/>
    </source>
</evidence>
<dbReference type="InterPro" id="IPR011032">
    <property type="entry name" value="GroES-like_sf"/>
</dbReference>
<proteinExistence type="predicted"/>
<comment type="caution">
    <text evidence="4">The sequence shown here is derived from an EMBL/GenBank/DDBJ whole genome shotgun (WGS) entry which is preliminary data.</text>
</comment>
<dbReference type="InterPro" id="IPR013149">
    <property type="entry name" value="ADH-like_C"/>
</dbReference>
<evidence type="ECO:0000313" key="5">
    <source>
        <dbReference type="Proteomes" id="UP000782610"/>
    </source>
</evidence>
<keyword evidence="1" id="KW-0521">NADP</keyword>
<dbReference type="InterPro" id="IPR020843">
    <property type="entry name" value="ER"/>
</dbReference>
<evidence type="ECO:0000313" key="4">
    <source>
        <dbReference type="EMBL" id="MBI4923587.1"/>
    </source>
</evidence>
<dbReference type="GO" id="GO:0070402">
    <property type="term" value="F:NADPH binding"/>
    <property type="evidence" value="ECO:0007669"/>
    <property type="project" value="TreeGrafter"/>
</dbReference>
<evidence type="ECO:0000259" key="3">
    <source>
        <dbReference type="SMART" id="SM00829"/>
    </source>
</evidence>
<keyword evidence="2" id="KW-0560">Oxidoreductase</keyword>
<gene>
    <name evidence="4" type="ORF">HY834_17745</name>
</gene>
<protein>
    <submittedName>
        <fullName evidence="4">Zinc-binding dehydrogenase</fullName>
    </submittedName>
</protein>
<dbReference type="GO" id="GO:0016651">
    <property type="term" value="F:oxidoreductase activity, acting on NAD(P)H"/>
    <property type="evidence" value="ECO:0007669"/>
    <property type="project" value="TreeGrafter"/>
</dbReference>